<proteinExistence type="predicted"/>
<organism evidence="2 3">
    <name type="scientific">Deinococcus cellulosilyticus (strain DSM 18568 / NBRC 106333 / KACC 11606 / 5516J-15)</name>
    <dbReference type="NCBI Taxonomy" id="1223518"/>
    <lineage>
        <taxon>Bacteria</taxon>
        <taxon>Thermotogati</taxon>
        <taxon>Deinococcota</taxon>
        <taxon>Deinococci</taxon>
        <taxon>Deinococcales</taxon>
        <taxon>Deinococcaceae</taxon>
        <taxon>Deinococcus</taxon>
    </lineage>
</organism>
<dbReference type="AlphaFoldDB" id="A0A511N442"/>
<keyword evidence="3" id="KW-1185">Reference proteome</keyword>
<evidence type="ECO:0000313" key="3">
    <source>
        <dbReference type="Proteomes" id="UP000321306"/>
    </source>
</evidence>
<reference evidence="2 3" key="1">
    <citation type="submission" date="2019-07" db="EMBL/GenBank/DDBJ databases">
        <title>Whole genome shotgun sequence of Deinococcus cellulosilyticus NBRC 106333.</title>
        <authorList>
            <person name="Hosoyama A."/>
            <person name="Uohara A."/>
            <person name="Ohji S."/>
            <person name="Ichikawa N."/>
        </authorList>
    </citation>
    <scope>NUCLEOTIDE SEQUENCE [LARGE SCALE GENOMIC DNA]</scope>
    <source>
        <strain evidence="2 3">NBRC 106333</strain>
    </source>
</reference>
<evidence type="ECO:0000256" key="1">
    <source>
        <dbReference type="SAM" id="SignalP"/>
    </source>
</evidence>
<keyword evidence="1" id="KW-0732">Signal</keyword>
<name>A0A511N442_DEIC1</name>
<feature type="chain" id="PRO_5022037360" description="Lipoprotein" evidence="1">
    <location>
        <begin position="19"/>
        <end position="270"/>
    </location>
</feature>
<sequence length="270" mass="28737">MKKYCVLLGLMVSLVACRQDPTPPPMSQAELKGMATSMTPQVQQMANLAATLQFGGLPMSLMPMGIQKQEDSCIVTTGNTADTDKDGIPSNVTYTYNCTFGSNEVKGTAVLKDKNDADAKSGATYTIDMNLKMSASDQQGNFTLTQAIKGSMDYTPKANGGIKFEYRTSNKISATGTHNNQTVNYTGEYSYNLNSETTPDATGVKLVFSGDASGSSNQQGHSFSGSTTFSGDVHYSNGHNGCYGIDSGSITFKSGNNTYTLNYTGCNITQ</sequence>
<dbReference type="EMBL" id="BJXB01000014">
    <property type="protein sequence ID" value="GEM47649.1"/>
    <property type="molecule type" value="Genomic_DNA"/>
</dbReference>
<dbReference type="PROSITE" id="PS51257">
    <property type="entry name" value="PROKAR_LIPOPROTEIN"/>
    <property type="match status" value="1"/>
</dbReference>
<gene>
    <name evidence="2" type="ORF">DC3_32840</name>
</gene>
<comment type="caution">
    <text evidence="2">The sequence shown here is derived from an EMBL/GenBank/DDBJ whole genome shotgun (WGS) entry which is preliminary data.</text>
</comment>
<protein>
    <recommendedName>
        <fullName evidence="4">Lipoprotein</fullName>
    </recommendedName>
</protein>
<accession>A0A511N442</accession>
<feature type="signal peptide" evidence="1">
    <location>
        <begin position="1"/>
        <end position="18"/>
    </location>
</feature>
<evidence type="ECO:0008006" key="4">
    <source>
        <dbReference type="Google" id="ProtNLM"/>
    </source>
</evidence>
<dbReference type="Proteomes" id="UP000321306">
    <property type="component" value="Unassembled WGS sequence"/>
</dbReference>
<evidence type="ECO:0000313" key="2">
    <source>
        <dbReference type="EMBL" id="GEM47649.1"/>
    </source>
</evidence>